<protein>
    <submittedName>
        <fullName evidence="1">Uncharacterized protein</fullName>
    </submittedName>
</protein>
<proteinExistence type="predicted"/>
<dbReference type="EMBL" id="HACG01024662">
    <property type="protein sequence ID" value="CEK71527.1"/>
    <property type="molecule type" value="Transcribed_RNA"/>
</dbReference>
<organism evidence="1">
    <name type="scientific">Arion vulgaris</name>
    <dbReference type="NCBI Taxonomy" id="1028688"/>
    <lineage>
        <taxon>Eukaryota</taxon>
        <taxon>Metazoa</taxon>
        <taxon>Spiralia</taxon>
        <taxon>Lophotrochozoa</taxon>
        <taxon>Mollusca</taxon>
        <taxon>Gastropoda</taxon>
        <taxon>Heterobranchia</taxon>
        <taxon>Euthyneura</taxon>
        <taxon>Panpulmonata</taxon>
        <taxon>Eupulmonata</taxon>
        <taxon>Stylommatophora</taxon>
        <taxon>Helicina</taxon>
        <taxon>Arionoidea</taxon>
        <taxon>Arionidae</taxon>
        <taxon>Arion</taxon>
    </lineage>
</organism>
<reference evidence="1" key="1">
    <citation type="submission" date="2014-12" db="EMBL/GenBank/DDBJ databases">
        <title>Insight into the proteome of Arion vulgaris.</title>
        <authorList>
            <person name="Aradska J."/>
            <person name="Bulat T."/>
            <person name="Smidak R."/>
            <person name="Sarate P."/>
            <person name="Gangsoo J."/>
            <person name="Sialana F."/>
            <person name="Bilban M."/>
            <person name="Lubec G."/>
        </authorList>
    </citation>
    <scope>NUCLEOTIDE SEQUENCE</scope>
    <source>
        <tissue evidence="1">Skin</tissue>
    </source>
</reference>
<gene>
    <name evidence="1" type="primary">ORF78761</name>
</gene>
<name>A0A0B6ZT51_9EUPU</name>
<evidence type="ECO:0000313" key="1">
    <source>
        <dbReference type="EMBL" id="CEK71527.1"/>
    </source>
</evidence>
<dbReference type="AlphaFoldDB" id="A0A0B6ZT51"/>
<sequence length="72" mass="8183">MFEITEMSVISCSDHHGMTDLTVLSVNGCSDKHVLNETCPFFLPVTDCSDQHVITDIRHHKFLFICDQLRSS</sequence>
<accession>A0A0B6ZT51</accession>